<reference evidence="16 17" key="1">
    <citation type="journal article" date="2011" name="Science">
        <title>The Selaginella genome identifies genetic changes associated with the evolution of vascular plants.</title>
        <authorList>
            <person name="Banks J.A."/>
            <person name="Nishiyama T."/>
            <person name="Hasebe M."/>
            <person name="Bowman J.L."/>
            <person name="Gribskov M."/>
            <person name="dePamphilis C."/>
            <person name="Albert V.A."/>
            <person name="Aono N."/>
            <person name="Aoyama T."/>
            <person name="Ambrose B.A."/>
            <person name="Ashton N.W."/>
            <person name="Axtell M.J."/>
            <person name="Barker E."/>
            <person name="Barker M.S."/>
            <person name="Bennetzen J.L."/>
            <person name="Bonawitz N.D."/>
            <person name="Chapple C."/>
            <person name="Cheng C."/>
            <person name="Correa L.G."/>
            <person name="Dacre M."/>
            <person name="DeBarry J."/>
            <person name="Dreyer I."/>
            <person name="Elias M."/>
            <person name="Engstrom E.M."/>
            <person name="Estelle M."/>
            <person name="Feng L."/>
            <person name="Finet C."/>
            <person name="Floyd S.K."/>
            <person name="Frommer W.B."/>
            <person name="Fujita T."/>
            <person name="Gramzow L."/>
            <person name="Gutensohn M."/>
            <person name="Harholt J."/>
            <person name="Hattori M."/>
            <person name="Heyl A."/>
            <person name="Hirai T."/>
            <person name="Hiwatashi Y."/>
            <person name="Ishikawa M."/>
            <person name="Iwata M."/>
            <person name="Karol K.G."/>
            <person name="Koehler B."/>
            <person name="Kolukisaoglu U."/>
            <person name="Kubo M."/>
            <person name="Kurata T."/>
            <person name="Lalonde S."/>
            <person name="Li K."/>
            <person name="Li Y."/>
            <person name="Litt A."/>
            <person name="Lyons E."/>
            <person name="Manning G."/>
            <person name="Maruyama T."/>
            <person name="Michael T.P."/>
            <person name="Mikami K."/>
            <person name="Miyazaki S."/>
            <person name="Morinaga S."/>
            <person name="Murata T."/>
            <person name="Mueller-Roeber B."/>
            <person name="Nelson D.R."/>
            <person name="Obara M."/>
            <person name="Oguri Y."/>
            <person name="Olmstead R.G."/>
            <person name="Onodera N."/>
            <person name="Petersen B.L."/>
            <person name="Pils B."/>
            <person name="Prigge M."/>
            <person name="Rensing S.A."/>
            <person name="Riano-Pachon D.M."/>
            <person name="Roberts A.W."/>
            <person name="Sato Y."/>
            <person name="Scheller H.V."/>
            <person name="Schulz B."/>
            <person name="Schulz C."/>
            <person name="Shakirov E.V."/>
            <person name="Shibagaki N."/>
            <person name="Shinohara N."/>
            <person name="Shippen D.E."/>
            <person name="Soerensen I."/>
            <person name="Sotooka R."/>
            <person name="Sugimoto N."/>
            <person name="Sugita M."/>
            <person name="Sumikawa N."/>
            <person name="Tanurdzic M."/>
            <person name="Theissen G."/>
            <person name="Ulvskov P."/>
            <person name="Wakazuki S."/>
            <person name="Weng J.K."/>
            <person name="Willats W.W."/>
            <person name="Wipf D."/>
            <person name="Wolf P.G."/>
            <person name="Yang L."/>
            <person name="Zimmer A.D."/>
            <person name="Zhu Q."/>
            <person name="Mitros T."/>
            <person name="Hellsten U."/>
            <person name="Loque D."/>
            <person name="Otillar R."/>
            <person name="Salamov A."/>
            <person name="Schmutz J."/>
            <person name="Shapiro H."/>
            <person name="Lindquist E."/>
            <person name="Lucas S."/>
            <person name="Rokhsar D."/>
            <person name="Grigoriev I.V."/>
        </authorList>
    </citation>
    <scope>NUCLEOTIDE SEQUENCE [LARGE SCALE GENOMIC DNA]</scope>
</reference>
<dbReference type="FunFam" id="1.10.287.130:FF:000015">
    <property type="entry name" value="Histidine kinase 4"/>
    <property type="match status" value="1"/>
</dbReference>
<evidence type="ECO:0000313" key="17">
    <source>
        <dbReference type="Proteomes" id="UP000001514"/>
    </source>
</evidence>
<evidence type="ECO:0000256" key="11">
    <source>
        <dbReference type="SAM" id="Coils"/>
    </source>
</evidence>
<evidence type="ECO:0000256" key="9">
    <source>
        <dbReference type="ARBA" id="ARBA00023136"/>
    </source>
</evidence>
<dbReference type="Pfam" id="PF24896">
    <property type="entry name" value="Receiver_CRE1"/>
    <property type="match status" value="1"/>
</dbReference>
<dbReference type="Gene3D" id="3.30.450.350">
    <property type="entry name" value="CHASE domain"/>
    <property type="match status" value="1"/>
</dbReference>
<dbReference type="InterPro" id="IPR042240">
    <property type="entry name" value="CHASE_sf"/>
</dbReference>
<evidence type="ECO:0000259" key="14">
    <source>
        <dbReference type="PROSITE" id="PS50110"/>
    </source>
</evidence>
<evidence type="ECO:0000259" key="15">
    <source>
        <dbReference type="PROSITE" id="PS50839"/>
    </source>
</evidence>
<keyword evidence="6 12" id="KW-0812">Transmembrane</keyword>
<dbReference type="HOGENOM" id="CLU_000445_16_3_1"/>
<dbReference type="Proteomes" id="UP000001514">
    <property type="component" value="Unassembled WGS sequence"/>
</dbReference>
<dbReference type="Gene3D" id="1.10.287.130">
    <property type="match status" value="1"/>
</dbReference>
<comment type="subcellular location">
    <subcellularLocation>
        <location evidence="2">Endomembrane system</location>
        <topology evidence="2">Multi-pass membrane protein</topology>
    </subcellularLocation>
</comment>
<dbReference type="InterPro" id="IPR003661">
    <property type="entry name" value="HisK_dim/P_dom"/>
</dbReference>
<dbReference type="SMART" id="SM01079">
    <property type="entry name" value="CHASE"/>
    <property type="match status" value="1"/>
</dbReference>
<dbReference type="AlphaFoldDB" id="D8S3K5"/>
<dbReference type="CDD" id="cd16922">
    <property type="entry name" value="HATPase_EvgS-ArcB-TorS-like"/>
    <property type="match status" value="1"/>
</dbReference>
<name>D8S3K5_SELML</name>
<dbReference type="SMART" id="SM00448">
    <property type="entry name" value="REC"/>
    <property type="match status" value="1"/>
</dbReference>
<dbReference type="Gene3D" id="3.30.565.10">
    <property type="entry name" value="Histidine kinase-like ATPase, C-terminal domain"/>
    <property type="match status" value="1"/>
</dbReference>
<feature type="modified residue" description="4-aspartylphosphate" evidence="10">
    <location>
        <position position="676"/>
    </location>
</feature>
<dbReference type="InterPro" id="IPR003594">
    <property type="entry name" value="HATPase_dom"/>
</dbReference>
<feature type="domain" description="CHASE" evidence="15">
    <location>
        <begin position="50"/>
        <end position="262"/>
    </location>
</feature>
<dbReference type="InterPro" id="IPR011006">
    <property type="entry name" value="CheY-like_superfamily"/>
</dbReference>
<feature type="domain" description="Response regulatory" evidence="14">
    <location>
        <begin position="771"/>
        <end position="891"/>
    </location>
</feature>
<dbReference type="InterPro" id="IPR006189">
    <property type="entry name" value="CHASE_dom"/>
</dbReference>
<evidence type="ECO:0000256" key="8">
    <source>
        <dbReference type="ARBA" id="ARBA00022989"/>
    </source>
</evidence>
<dbReference type="PROSITE" id="PS50839">
    <property type="entry name" value="CHASE"/>
    <property type="match status" value="1"/>
</dbReference>
<dbReference type="InParanoid" id="D8S3K5"/>
<dbReference type="InterPro" id="IPR050956">
    <property type="entry name" value="2C_system_His_kinase"/>
</dbReference>
<evidence type="ECO:0000256" key="6">
    <source>
        <dbReference type="ARBA" id="ARBA00022692"/>
    </source>
</evidence>
<keyword evidence="8 12" id="KW-1133">Transmembrane helix</keyword>
<dbReference type="InterPro" id="IPR036097">
    <property type="entry name" value="HisK_dim/P_sf"/>
</dbReference>
<dbReference type="SMART" id="SM00388">
    <property type="entry name" value="HisKA"/>
    <property type="match status" value="1"/>
</dbReference>
<dbReference type="InterPro" id="IPR056839">
    <property type="entry name" value="Receiver_AHK4/CRE1_1st"/>
</dbReference>
<dbReference type="PRINTS" id="PR00344">
    <property type="entry name" value="BCTRLSENSOR"/>
</dbReference>
<dbReference type="FunFam" id="3.30.450.350:FF:000001">
    <property type="entry name" value="Histidine kinase 4"/>
    <property type="match status" value="1"/>
</dbReference>
<dbReference type="SMART" id="SM00387">
    <property type="entry name" value="HATPase_c"/>
    <property type="match status" value="1"/>
</dbReference>
<dbReference type="Pfam" id="PF02518">
    <property type="entry name" value="HATPase_c"/>
    <property type="match status" value="1"/>
</dbReference>
<evidence type="ECO:0000256" key="1">
    <source>
        <dbReference type="ARBA" id="ARBA00000085"/>
    </source>
</evidence>
<dbReference type="eggNOG" id="KOG0519">
    <property type="taxonomic scope" value="Eukaryota"/>
</dbReference>
<dbReference type="CDD" id="cd00082">
    <property type="entry name" value="HisKA"/>
    <property type="match status" value="1"/>
</dbReference>
<dbReference type="InterPro" id="IPR004358">
    <property type="entry name" value="Sig_transdc_His_kin-like_C"/>
</dbReference>
<comment type="catalytic activity">
    <reaction evidence="1">
        <text>ATP + protein L-histidine = ADP + protein N-phospho-L-histidine.</text>
        <dbReference type="EC" id="2.7.13.3"/>
    </reaction>
</comment>
<dbReference type="FunCoup" id="D8S3K5">
    <property type="interactions" value="140"/>
</dbReference>
<keyword evidence="17" id="KW-1185">Reference proteome</keyword>
<feature type="coiled-coil region" evidence="11">
    <location>
        <begin position="293"/>
        <end position="320"/>
    </location>
</feature>
<dbReference type="GO" id="GO:0000155">
    <property type="term" value="F:phosphorelay sensor kinase activity"/>
    <property type="evidence" value="ECO:0007669"/>
    <property type="project" value="InterPro"/>
</dbReference>
<dbReference type="InterPro" id="IPR001789">
    <property type="entry name" value="Sig_transdc_resp-reg_receiver"/>
</dbReference>
<keyword evidence="4 10" id="KW-0597">Phosphoprotein</keyword>
<dbReference type="SUPFAM" id="SSF47384">
    <property type="entry name" value="Homodimeric domain of signal transducing histidine kinase"/>
    <property type="match status" value="1"/>
</dbReference>
<dbReference type="SUPFAM" id="SSF55874">
    <property type="entry name" value="ATPase domain of HSP90 chaperone/DNA topoisomerase II/histidine kinase"/>
    <property type="match status" value="1"/>
</dbReference>
<evidence type="ECO:0000256" key="2">
    <source>
        <dbReference type="ARBA" id="ARBA00004127"/>
    </source>
</evidence>
<dbReference type="Gramene" id="EFJ21120">
    <property type="protein sequence ID" value="EFJ21120"/>
    <property type="gene ID" value="SELMODRAFT_450507"/>
</dbReference>
<dbReference type="EMBL" id="GL377600">
    <property type="protein sequence ID" value="EFJ21120.1"/>
    <property type="molecule type" value="Genomic_DNA"/>
</dbReference>
<dbReference type="PROSITE" id="PS50110">
    <property type="entry name" value="RESPONSE_REGULATORY"/>
    <property type="match status" value="2"/>
</dbReference>
<dbReference type="EC" id="2.7.13.3" evidence="3"/>
<dbReference type="Gene3D" id="6.10.250.1190">
    <property type="match status" value="1"/>
</dbReference>
<evidence type="ECO:0000259" key="13">
    <source>
        <dbReference type="PROSITE" id="PS50109"/>
    </source>
</evidence>
<dbReference type="Pfam" id="PF00072">
    <property type="entry name" value="Response_reg"/>
    <property type="match status" value="1"/>
</dbReference>
<protein>
    <recommendedName>
        <fullName evidence="3">histidine kinase</fullName>
        <ecNumber evidence="3">2.7.13.3</ecNumber>
    </recommendedName>
</protein>
<accession>D8S3K5</accession>
<feature type="domain" description="Response regulatory" evidence="14">
    <location>
        <begin position="626"/>
        <end position="745"/>
    </location>
</feature>
<keyword evidence="9 12" id="KW-0472">Membrane</keyword>
<dbReference type="SUPFAM" id="SSF52172">
    <property type="entry name" value="CheY-like"/>
    <property type="match status" value="2"/>
</dbReference>
<keyword evidence="5" id="KW-0808">Transferase</keyword>
<keyword evidence="7" id="KW-0418">Kinase</keyword>
<dbReference type="GO" id="GO:0012505">
    <property type="term" value="C:endomembrane system"/>
    <property type="evidence" value="ECO:0007669"/>
    <property type="project" value="UniProtKB-SubCell"/>
</dbReference>
<evidence type="ECO:0000256" key="10">
    <source>
        <dbReference type="PROSITE-ProRule" id="PRU00169"/>
    </source>
</evidence>
<dbReference type="Gene3D" id="3.40.50.2300">
    <property type="match status" value="2"/>
</dbReference>
<feature type="modified residue" description="4-aspartylphosphate" evidence="10">
    <location>
        <position position="821"/>
    </location>
</feature>
<sequence length="905" mass="100528">MNAGNIRRHRELLDNMCDERAWMLQDQFTASMNHVKALAALLRTFHLGKQPSVLDQETFAVYTKRTEFERPLMTGVAYAQRLFHSEREAFERRYGWEIKTMTTKKVQSPQAEYAPAVFTQNSLSYLESLDMLSGKANCDNILRARSSGKGVLTTPMRLLESNHLGIVVTFTVYKEDLPEDASEEERIAASAGYVGGAFDFELLVTNLLKQLAGSQSIIVNVYDVTNESKPLLMYGPDAYLEGRDVHVTELDFRDPARKHEIRCRFHNPLPISWSAITTSVGILVIVFLVGHILHAAINRIQKVEEDYRRMEDLKVLAESADIAKSQFLATVSHEIRTPMNGVLGMLQMLMDTDLDPTQRDYAGTAHESGKQLIKLINEVLDQAKIESGRMELEMVPFDLRTILDDILCLFSAEIKDKGIELAVFVSEKVPDVLVGDPARLHQIITNLVGNSVKFTEQGHIFVCVHMEDELTTVSKEEGFDSCNTLSGVKAADLRLSWDSFKSLVGGLEDRNCGELTDVRIVFNVEDTGVGIPLLAQDRVFTPFMQADSSTSRNYGGTGIGLSISKCLVELMQGSMDFVSQPGIGATFRFSVVFKRGEMKMPEARYPHISPKHSQMARLTPCLKNMRALVVDGRPVRSQITRYHLQRLGMQVEVVNDIPSALSGGANSRSLDMVLVDKDSWGPGSGLVVPQKLKDAGGRFKNAKFILLAGSAIDNEPLKTAPSGFIATHHKPVRASSFATFLEKVFGFGSKRLNGREISQGSRLHSLLSGKQILVVDDNKVNRRVAAGALTKYGARVECVESGKAAIARLQPSHEFDACFMDVQMPEMDGFEATRKIREAEGHDCKCRLPILAMTADLIQATRDECTKCGMDGYVSKPFEEEQLYKAVAKYFESSAKPNALKGKSE</sequence>
<gene>
    <name evidence="16" type="primary">WOL</name>
    <name evidence="16" type="ORF">SELMODRAFT_450507</name>
</gene>
<dbReference type="GO" id="GO:0005634">
    <property type="term" value="C:nucleus"/>
    <property type="evidence" value="ECO:0000318"/>
    <property type="project" value="GO_Central"/>
</dbReference>
<evidence type="ECO:0000313" key="16">
    <source>
        <dbReference type="EMBL" id="EFJ21120.1"/>
    </source>
</evidence>
<organism evidence="17">
    <name type="scientific">Selaginella moellendorffii</name>
    <name type="common">Spikemoss</name>
    <dbReference type="NCBI Taxonomy" id="88036"/>
    <lineage>
        <taxon>Eukaryota</taxon>
        <taxon>Viridiplantae</taxon>
        <taxon>Streptophyta</taxon>
        <taxon>Embryophyta</taxon>
        <taxon>Tracheophyta</taxon>
        <taxon>Lycopodiopsida</taxon>
        <taxon>Selaginellales</taxon>
        <taxon>Selaginellaceae</taxon>
        <taxon>Selaginella</taxon>
    </lineage>
</organism>
<dbReference type="KEGG" id="smo:SELMODRAFT_450507"/>
<feature type="transmembrane region" description="Helical" evidence="12">
    <location>
        <begin position="271"/>
        <end position="293"/>
    </location>
</feature>
<dbReference type="InterPro" id="IPR005467">
    <property type="entry name" value="His_kinase_dom"/>
</dbReference>
<dbReference type="PROSITE" id="PS50109">
    <property type="entry name" value="HIS_KIN"/>
    <property type="match status" value="1"/>
</dbReference>
<dbReference type="PANTHER" id="PTHR43719:SF35">
    <property type="entry name" value="HISTIDINE KINASE 2"/>
    <property type="match status" value="1"/>
</dbReference>
<evidence type="ECO:0000256" key="5">
    <source>
        <dbReference type="ARBA" id="ARBA00022679"/>
    </source>
</evidence>
<evidence type="ECO:0000256" key="12">
    <source>
        <dbReference type="SAM" id="Phobius"/>
    </source>
</evidence>
<evidence type="ECO:0000256" key="3">
    <source>
        <dbReference type="ARBA" id="ARBA00012438"/>
    </source>
</evidence>
<dbReference type="STRING" id="88036.D8S3K5"/>
<dbReference type="CDD" id="cd17546">
    <property type="entry name" value="REC_hyHK_CKI1_RcsC-like"/>
    <property type="match status" value="1"/>
</dbReference>
<dbReference type="InterPro" id="IPR036890">
    <property type="entry name" value="HATPase_C_sf"/>
</dbReference>
<dbReference type="PANTHER" id="PTHR43719">
    <property type="entry name" value="TWO-COMPONENT HISTIDINE KINASE"/>
    <property type="match status" value="1"/>
</dbReference>
<dbReference type="OMA" id="GRNCWEN"/>
<evidence type="ECO:0000256" key="4">
    <source>
        <dbReference type="ARBA" id="ARBA00022553"/>
    </source>
</evidence>
<evidence type="ECO:0000256" key="7">
    <source>
        <dbReference type="ARBA" id="ARBA00022777"/>
    </source>
</evidence>
<dbReference type="Pfam" id="PF03924">
    <property type="entry name" value="CHASE"/>
    <property type="match status" value="1"/>
</dbReference>
<proteinExistence type="predicted"/>
<dbReference type="Pfam" id="PF00512">
    <property type="entry name" value="HisKA"/>
    <property type="match status" value="1"/>
</dbReference>
<keyword evidence="11" id="KW-0175">Coiled coil</keyword>
<feature type="domain" description="Histidine kinase" evidence="13">
    <location>
        <begin position="330"/>
        <end position="595"/>
    </location>
</feature>